<dbReference type="STRING" id="51642.NSMM_370098"/>
<proteinExistence type="predicted"/>
<protein>
    <submittedName>
        <fullName evidence="1">Uncharacterized protein</fullName>
    </submittedName>
</protein>
<dbReference type="EMBL" id="FMWO01000044">
    <property type="protein sequence ID" value="SCZ85319.1"/>
    <property type="molecule type" value="Genomic_DNA"/>
</dbReference>
<dbReference type="Proteomes" id="UP000198729">
    <property type="component" value="Unassembled WGS sequence"/>
</dbReference>
<sequence length="43" mass="4992">MTKEFGDSTKVRIFIKHMHALKRIATPEKITLPAVYRSVKSDF</sequence>
<keyword evidence="2" id="KW-1185">Reference proteome</keyword>
<evidence type="ECO:0000313" key="1">
    <source>
        <dbReference type="EMBL" id="SCZ85319.1"/>
    </source>
</evidence>
<name>A0A1G5SFZ8_9PROT</name>
<gene>
    <name evidence="1" type="ORF">NSMM_370098</name>
</gene>
<dbReference type="AlphaFoldDB" id="A0A1G5SFZ8"/>
<evidence type="ECO:0000313" key="2">
    <source>
        <dbReference type="Proteomes" id="UP000198729"/>
    </source>
</evidence>
<reference evidence="1 2" key="1">
    <citation type="submission" date="2016-10" db="EMBL/GenBank/DDBJ databases">
        <authorList>
            <person name="de Groot N.N."/>
        </authorList>
    </citation>
    <scope>NUCLEOTIDE SEQUENCE [LARGE SCALE GENOMIC DNA]</scope>
    <source>
        <strain evidence="1">1</strain>
    </source>
</reference>
<organism evidence="1 2">
    <name type="scientific">Nitrosomonas mobilis</name>
    <dbReference type="NCBI Taxonomy" id="51642"/>
    <lineage>
        <taxon>Bacteria</taxon>
        <taxon>Pseudomonadati</taxon>
        <taxon>Pseudomonadota</taxon>
        <taxon>Betaproteobacteria</taxon>
        <taxon>Nitrosomonadales</taxon>
        <taxon>Nitrosomonadaceae</taxon>
        <taxon>Nitrosomonas</taxon>
    </lineage>
</organism>
<accession>A0A1G5SFZ8</accession>